<organism evidence="1 2">
    <name type="scientific">Pisolithus tinctorius Marx 270</name>
    <dbReference type="NCBI Taxonomy" id="870435"/>
    <lineage>
        <taxon>Eukaryota</taxon>
        <taxon>Fungi</taxon>
        <taxon>Dikarya</taxon>
        <taxon>Basidiomycota</taxon>
        <taxon>Agaricomycotina</taxon>
        <taxon>Agaricomycetes</taxon>
        <taxon>Agaricomycetidae</taxon>
        <taxon>Boletales</taxon>
        <taxon>Sclerodermatineae</taxon>
        <taxon>Pisolithaceae</taxon>
        <taxon>Pisolithus</taxon>
    </lineage>
</organism>
<dbReference type="HOGENOM" id="CLU_2850663_0_0_1"/>
<accession>A0A0C3NMJ8</accession>
<keyword evidence="2" id="KW-1185">Reference proteome</keyword>
<gene>
    <name evidence="1" type="ORF">M404DRAFT_1002555</name>
</gene>
<reference evidence="1 2" key="1">
    <citation type="submission" date="2014-04" db="EMBL/GenBank/DDBJ databases">
        <authorList>
            <consortium name="DOE Joint Genome Institute"/>
            <person name="Kuo A."/>
            <person name="Kohler A."/>
            <person name="Costa M.D."/>
            <person name="Nagy L.G."/>
            <person name="Floudas D."/>
            <person name="Copeland A."/>
            <person name="Barry K.W."/>
            <person name="Cichocki N."/>
            <person name="Veneault-Fourrey C."/>
            <person name="LaButti K."/>
            <person name="Lindquist E.A."/>
            <person name="Lipzen A."/>
            <person name="Lundell T."/>
            <person name="Morin E."/>
            <person name="Murat C."/>
            <person name="Sun H."/>
            <person name="Tunlid A."/>
            <person name="Henrissat B."/>
            <person name="Grigoriev I.V."/>
            <person name="Hibbett D.S."/>
            <person name="Martin F."/>
            <person name="Nordberg H.P."/>
            <person name="Cantor M.N."/>
            <person name="Hua S.X."/>
        </authorList>
    </citation>
    <scope>NUCLEOTIDE SEQUENCE [LARGE SCALE GENOMIC DNA]</scope>
    <source>
        <strain evidence="1 2">Marx 270</strain>
    </source>
</reference>
<name>A0A0C3NMJ8_PISTI</name>
<dbReference type="InParanoid" id="A0A0C3NMJ8"/>
<dbReference type="Proteomes" id="UP000054217">
    <property type="component" value="Unassembled WGS sequence"/>
</dbReference>
<protein>
    <submittedName>
        <fullName evidence="1">Uncharacterized protein</fullName>
    </submittedName>
</protein>
<dbReference type="AlphaFoldDB" id="A0A0C3NMJ8"/>
<dbReference type="EMBL" id="KN831983">
    <property type="protein sequence ID" value="KIO02125.1"/>
    <property type="molecule type" value="Genomic_DNA"/>
</dbReference>
<evidence type="ECO:0000313" key="2">
    <source>
        <dbReference type="Proteomes" id="UP000054217"/>
    </source>
</evidence>
<evidence type="ECO:0000313" key="1">
    <source>
        <dbReference type="EMBL" id="KIO02125.1"/>
    </source>
</evidence>
<reference evidence="2" key="2">
    <citation type="submission" date="2015-01" db="EMBL/GenBank/DDBJ databases">
        <title>Evolutionary Origins and Diversification of the Mycorrhizal Mutualists.</title>
        <authorList>
            <consortium name="DOE Joint Genome Institute"/>
            <consortium name="Mycorrhizal Genomics Consortium"/>
            <person name="Kohler A."/>
            <person name="Kuo A."/>
            <person name="Nagy L.G."/>
            <person name="Floudas D."/>
            <person name="Copeland A."/>
            <person name="Barry K.W."/>
            <person name="Cichocki N."/>
            <person name="Veneault-Fourrey C."/>
            <person name="LaButti K."/>
            <person name="Lindquist E.A."/>
            <person name="Lipzen A."/>
            <person name="Lundell T."/>
            <person name="Morin E."/>
            <person name="Murat C."/>
            <person name="Riley R."/>
            <person name="Ohm R."/>
            <person name="Sun H."/>
            <person name="Tunlid A."/>
            <person name="Henrissat B."/>
            <person name="Grigoriev I.V."/>
            <person name="Hibbett D.S."/>
            <person name="Martin F."/>
        </authorList>
    </citation>
    <scope>NUCLEOTIDE SEQUENCE [LARGE SCALE GENOMIC DNA]</scope>
    <source>
        <strain evidence="2">Marx 270</strain>
    </source>
</reference>
<sequence>MMTLVRHAGVSGIASAHHGTGNVKSFGKDHLLLVPLGDQIRGQVEYKVSLAVWAARGAVNLPGCT</sequence>
<proteinExistence type="predicted"/>